<name>A0LU87_ACIC1</name>
<feature type="domain" description="HTH merR-type" evidence="2">
    <location>
        <begin position="26"/>
        <end position="84"/>
    </location>
</feature>
<dbReference type="Proteomes" id="UP000008221">
    <property type="component" value="Chromosome"/>
</dbReference>
<dbReference type="PANTHER" id="PTHR30204:SF89">
    <property type="entry name" value="HTH MERR-TYPE DOMAIN-CONTAINING PROTEIN"/>
    <property type="match status" value="1"/>
</dbReference>
<dbReference type="InterPro" id="IPR000551">
    <property type="entry name" value="MerR-type_HTH_dom"/>
</dbReference>
<evidence type="ECO:0000313" key="4">
    <source>
        <dbReference type="Proteomes" id="UP000008221"/>
    </source>
</evidence>
<dbReference type="InParanoid" id="A0LU87"/>
<evidence type="ECO:0000313" key="3">
    <source>
        <dbReference type="EMBL" id="ABK52997.1"/>
    </source>
</evidence>
<dbReference type="SMART" id="SM00422">
    <property type="entry name" value="HTH_MERR"/>
    <property type="match status" value="1"/>
</dbReference>
<dbReference type="InterPro" id="IPR009061">
    <property type="entry name" value="DNA-bd_dom_put_sf"/>
</dbReference>
<dbReference type="OrthoDB" id="3191171at2"/>
<dbReference type="GO" id="GO:0003677">
    <property type="term" value="F:DNA binding"/>
    <property type="evidence" value="ECO:0007669"/>
    <property type="project" value="UniProtKB-KW"/>
</dbReference>
<dbReference type="SUPFAM" id="SSF46955">
    <property type="entry name" value="Putative DNA-binding domain"/>
    <property type="match status" value="1"/>
</dbReference>
<dbReference type="HOGENOM" id="CLU_053650_0_0_11"/>
<reference evidence="3 4" key="1">
    <citation type="journal article" date="2009" name="Genome Res.">
        <title>Complete genome of the cellulolytic thermophile Acidothermus cellulolyticus 11B provides insights into its ecophysiological and evolutionary adaptations.</title>
        <authorList>
            <person name="Barabote R.D."/>
            <person name="Xie G."/>
            <person name="Leu D.H."/>
            <person name="Normand P."/>
            <person name="Necsulea A."/>
            <person name="Daubin V."/>
            <person name="Medigue C."/>
            <person name="Adney W.S."/>
            <person name="Xu X.C."/>
            <person name="Lapidus A."/>
            <person name="Parales R.E."/>
            <person name="Detter C."/>
            <person name="Pujic P."/>
            <person name="Bruce D."/>
            <person name="Lavire C."/>
            <person name="Challacombe J.F."/>
            <person name="Brettin T.S."/>
            <person name="Berry A.M."/>
        </authorList>
    </citation>
    <scope>NUCLEOTIDE SEQUENCE [LARGE SCALE GENOMIC DNA]</scope>
    <source>
        <strain evidence="4">ATCC 43068 / DSM 8971 / 11B</strain>
    </source>
</reference>
<dbReference type="PANTHER" id="PTHR30204">
    <property type="entry name" value="REDOX-CYCLING DRUG-SENSING TRANSCRIPTIONAL ACTIVATOR SOXR"/>
    <property type="match status" value="1"/>
</dbReference>
<organism evidence="3 4">
    <name type="scientific">Acidothermus cellulolyticus (strain ATCC 43068 / DSM 8971 / 11B)</name>
    <dbReference type="NCBI Taxonomy" id="351607"/>
    <lineage>
        <taxon>Bacteria</taxon>
        <taxon>Bacillati</taxon>
        <taxon>Actinomycetota</taxon>
        <taxon>Actinomycetes</taxon>
        <taxon>Acidothermales</taxon>
        <taxon>Acidothermaceae</taxon>
        <taxon>Acidothermus</taxon>
    </lineage>
</organism>
<proteinExistence type="predicted"/>
<sequence length="245" mass="26736">MSNRSVSRAFFSIGEVLAQLRPDFPDVTISKIRFLESEGLIEPERTPAGYRKFTPADVARLRYVLTAQRDHYLPLRVIKEHLHALDQGLQPPLPGGTGLPRVPVSVVGGEGMPGPDAFAPDGGEVRLSRAEFLQAAGIADEELATLENFGLIAPRGSTYDGTALAIAKTVKELTRFGIEPRHLRAFRAAADREVGLVEQVITPLVRQRSPEARARAEEVAREIAALSVRLHAALVRSGLRPLLSR</sequence>
<gene>
    <name evidence="3" type="ordered locus">Acel_1225</name>
</gene>
<dbReference type="Pfam" id="PF13411">
    <property type="entry name" value="MerR_1"/>
    <property type="match status" value="1"/>
</dbReference>
<dbReference type="AlphaFoldDB" id="A0LU87"/>
<dbReference type="eggNOG" id="COG0789">
    <property type="taxonomic scope" value="Bacteria"/>
</dbReference>
<accession>A0LU87</accession>
<keyword evidence="4" id="KW-1185">Reference proteome</keyword>
<dbReference type="CDD" id="cd00592">
    <property type="entry name" value="HTH_MerR-like"/>
    <property type="match status" value="1"/>
</dbReference>
<dbReference type="PROSITE" id="PS50937">
    <property type="entry name" value="HTH_MERR_2"/>
    <property type="match status" value="1"/>
</dbReference>
<dbReference type="GO" id="GO:0003700">
    <property type="term" value="F:DNA-binding transcription factor activity"/>
    <property type="evidence" value="ECO:0007669"/>
    <property type="project" value="InterPro"/>
</dbReference>
<dbReference type="Gene3D" id="1.10.1660.10">
    <property type="match status" value="1"/>
</dbReference>
<dbReference type="STRING" id="351607.Acel_1225"/>
<protein>
    <submittedName>
        <fullName evidence="3">Transcriptional regulator, MerR family</fullName>
    </submittedName>
</protein>
<evidence type="ECO:0000259" key="2">
    <source>
        <dbReference type="PROSITE" id="PS50937"/>
    </source>
</evidence>
<dbReference type="KEGG" id="ace:Acel_1225"/>
<evidence type="ECO:0000256" key="1">
    <source>
        <dbReference type="ARBA" id="ARBA00023125"/>
    </source>
</evidence>
<dbReference type="EMBL" id="CP000481">
    <property type="protein sequence ID" value="ABK52997.1"/>
    <property type="molecule type" value="Genomic_DNA"/>
</dbReference>
<dbReference type="RefSeq" id="WP_011720060.1">
    <property type="nucleotide sequence ID" value="NC_008578.1"/>
</dbReference>
<dbReference type="InterPro" id="IPR047057">
    <property type="entry name" value="MerR_fam"/>
</dbReference>
<keyword evidence="1" id="KW-0238">DNA-binding</keyword>